<sequence length="119" mass="13402">MAVYKLGAVEARFAELIWENEPLPSNRLAKLAEQELGWKKSTTYTILKRLCERGLFQNEGGQVSSLVSREEFQAAQSEQFVEEAFGGSLPAFVAAFGSRRRLTDSELDELERLVESMRG</sequence>
<proteinExistence type="inferred from homology"/>
<accession>A0A9D1DLE8</accession>
<dbReference type="AlphaFoldDB" id="A0A9D1DLE8"/>
<evidence type="ECO:0000256" key="1">
    <source>
        <dbReference type="ARBA" id="ARBA00011046"/>
    </source>
</evidence>
<name>A0A9D1DLE8_9FIRM</name>
<evidence type="ECO:0000313" key="5">
    <source>
        <dbReference type="EMBL" id="HIR55025.1"/>
    </source>
</evidence>
<reference evidence="5" key="1">
    <citation type="submission" date="2020-10" db="EMBL/GenBank/DDBJ databases">
        <authorList>
            <person name="Gilroy R."/>
        </authorList>
    </citation>
    <scope>NUCLEOTIDE SEQUENCE</scope>
    <source>
        <strain evidence="5">ChiGjej3B3-7149</strain>
    </source>
</reference>
<dbReference type="Proteomes" id="UP000824238">
    <property type="component" value="Unassembled WGS sequence"/>
</dbReference>
<dbReference type="Gene3D" id="1.10.4040.10">
    <property type="entry name" value="Penicillinase repressor domain"/>
    <property type="match status" value="1"/>
</dbReference>
<dbReference type="Gene3D" id="1.10.10.10">
    <property type="entry name" value="Winged helix-like DNA-binding domain superfamily/Winged helix DNA-binding domain"/>
    <property type="match status" value="1"/>
</dbReference>
<dbReference type="InterPro" id="IPR036388">
    <property type="entry name" value="WH-like_DNA-bd_sf"/>
</dbReference>
<dbReference type="GO" id="GO:0003677">
    <property type="term" value="F:DNA binding"/>
    <property type="evidence" value="ECO:0007669"/>
    <property type="project" value="UniProtKB-KW"/>
</dbReference>
<evidence type="ECO:0000256" key="2">
    <source>
        <dbReference type="ARBA" id="ARBA00023015"/>
    </source>
</evidence>
<protein>
    <submittedName>
        <fullName evidence="5">BlaI/MecI/CopY family transcriptional regulator</fullName>
    </submittedName>
</protein>
<keyword evidence="2" id="KW-0805">Transcription regulation</keyword>
<comment type="similarity">
    <text evidence="1">Belongs to the BlaI transcriptional regulatory family.</text>
</comment>
<dbReference type="SUPFAM" id="SSF46785">
    <property type="entry name" value="Winged helix' DNA-binding domain"/>
    <property type="match status" value="1"/>
</dbReference>
<keyword evidence="4" id="KW-0804">Transcription</keyword>
<comment type="caution">
    <text evidence="5">The sequence shown here is derived from an EMBL/GenBank/DDBJ whole genome shotgun (WGS) entry which is preliminary data.</text>
</comment>
<dbReference type="Pfam" id="PF03965">
    <property type="entry name" value="Penicillinase_R"/>
    <property type="match status" value="1"/>
</dbReference>
<evidence type="ECO:0000256" key="4">
    <source>
        <dbReference type="ARBA" id="ARBA00023163"/>
    </source>
</evidence>
<dbReference type="InterPro" id="IPR036390">
    <property type="entry name" value="WH_DNA-bd_sf"/>
</dbReference>
<dbReference type="EMBL" id="DVHH01000134">
    <property type="protein sequence ID" value="HIR55025.1"/>
    <property type="molecule type" value="Genomic_DNA"/>
</dbReference>
<evidence type="ECO:0000256" key="3">
    <source>
        <dbReference type="ARBA" id="ARBA00023125"/>
    </source>
</evidence>
<gene>
    <name evidence="5" type="ORF">IAD36_05430</name>
</gene>
<dbReference type="InterPro" id="IPR005650">
    <property type="entry name" value="BlaI_family"/>
</dbReference>
<evidence type="ECO:0000313" key="6">
    <source>
        <dbReference type="Proteomes" id="UP000824238"/>
    </source>
</evidence>
<reference evidence="5" key="2">
    <citation type="journal article" date="2021" name="PeerJ">
        <title>Extensive microbial diversity within the chicken gut microbiome revealed by metagenomics and culture.</title>
        <authorList>
            <person name="Gilroy R."/>
            <person name="Ravi A."/>
            <person name="Getino M."/>
            <person name="Pursley I."/>
            <person name="Horton D.L."/>
            <person name="Alikhan N.F."/>
            <person name="Baker D."/>
            <person name="Gharbi K."/>
            <person name="Hall N."/>
            <person name="Watson M."/>
            <person name="Adriaenssens E.M."/>
            <person name="Foster-Nyarko E."/>
            <person name="Jarju S."/>
            <person name="Secka A."/>
            <person name="Antonio M."/>
            <person name="Oren A."/>
            <person name="Chaudhuri R.R."/>
            <person name="La Ragione R."/>
            <person name="Hildebrand F."/>
            <person name="Pallen M.J."/>
        </authorList>
    </citation>
    <scope>NUCLEOTIDE SEQUENCE</scope>
    <source>
        <strain evidence="5">ChiGjej3B3-7149</strain>
    </source>
</reference>
<dbReference type="GO" id="GO:0045892">
    <property type="term" value="P:negative regulation of DNA-templated transcription"/>
    <property type="evidence" value="ECO:0007669"/>
    <property type="project" value="InterPro"/>
</dbReference>
<organism evidence="5 6">
    <name type="scientific">Candidatus Scatomorpha intestinigallinarum</name>
    <dbReference type="NCBI Taxonomy" id="2840923"/>
    <lineage>
        <taxon>Bacteria</taxon>
        <taxon>Bacillati</taxon>
        <taxon>Bacillota</taxon>
        <taxon>Clostridia</taxon>
        <taxon>Eubacteriales</taxon>
        <taxon>Candidatus Scatomorpha</taxon>
    </lineage>
</organism>
<keyword evidence="3" id="KW-0238">DNA-binding</keyword>